<evidence type="ECO:0000313" key="3">
    <source>
        <dbReference type="Proteomes" id="UP000189940"/>
    </source>
</evidence>
<comment type="caution">
    <text evidence="2">The sequence shown here is derived from an EMBL/GenBank/DDBJ whole genome shotgun (WGS) entry which is preliminary data.</text>
</comment>
<accession>A0A1V4HUR8</accession>
<dbReference type="RefSeq" id="WP_079448077.1">
    <property type="nucleotide sequence ID" value="NZ_JAVDPZ010000012.1"/>
</dbReference>
<protein>
    <submittedName>
        <fullName evidence="2">ABC transporter permease</fullName>
    </submittedName>
</protein>
<reference evidence="2 3" key="1">
    <citation type="submission" date="2017-02" db="EMBL/GenBank/DDBJ databases">
        <title>Genome sequence of the nitrite-oxidizing bacterium Nitrobacter vulgaris strain Ab1.</title>
        <authorList>
            <person name="Mellbye B.L."/>
            <person name="Davis E.W."/>
            <person name="Spieck E."/>
            <person name="Chang J.H."/>
            <person name="Bottomley P.J."/>
            <person name="Sayavedra-Soto L.A."/>
        </authorList>
    </citation>
    <scope>NUCLEOTIDE SEQUENCE [LARGE SCALE GENOMIC DNA]</scope>
    <source>
        <strain evidence="2 3">Ab1</strain>
    </source>
</reference>
<dbReference type="InterPro" id="IPR019613">
    <property type="entry name" value="DUF4198"/>
</dbReference>
<dbReference type="OrthoDB" id="5943at2"/>
<name>A0A1V4HUR8_NITVU</name>
<evidence type="ECO:0000313" key="2">
    <source>
        <dbReference type="EMBL" id="OPH81726.1"/>
    </source>
</evidence>
<proteinExistence type="predicted"/>
<dbReference type="STRING" id="29421.B2M20_16305"/>
<dbReference type="Pfam" id="PF10670">
    <property type="entry name" value="DUF4198"/>
    <property type="match status" value="1"/>
</dbReference>
<keyword evidence="3" id="KW-1185">Reference proteome</keyword>
<evidence type="ECO:0000256" key="1">
    <source>
        <dbReference type="SAM" id="SignalP"/>
    </source>
</evidence>
<organism evidence="2 3">
    <name type="scientific">Nitrobacter vulgaris</name>
    <dbReference type="NCBI Taxonomy" id="29421"/>
    <lineage>
        <taxon>Bacteria</taxon>
        <taxon>Pseudomonadati</taxon>
        <taxon>Pseudomonadota</taxon>
        <taxon>Alphaproteobacteria</taxon>
        <taxon>Hyphomicrobiales</taxon>
        <taxon>Nitrobacteraceae</taxon>
        <taxon>Nitrobacter</taxon>
    </lineage>
</organism>
<dbReference type="AlphaFoldDB" id="A0A1V4HUR8"/>
<keyword evidence="1" id="KW-0732">Signal</keyword>
<feature type="chain" id="PRO_5012212099" evidence="1">
    <location>
        <begin position="24"/>
        <end position="269"/>
    </location>
</feature>
<feature type="signal peptide" evidence="1">
    <location>
        <begin position="1"/>
        <end position="23"/>
    </location>
</feature>
<dbReference type="Proteomes" id="UP000189940">
    <property type="component" value="Unassembled WGS sequence"/>
</dbReference>
<gene>
    <name evidence="2" type="ORF">B2M20_16305</name>
</gene>
<dbReference type="EMBL" id="MWPQ01000055">
    <property type="protein sequence ID" value="OPH81726.1"/>
    <property type="molecule type" value="Genomic_DNA"/>
</dbReference>
<sequence>MTNHLKFALIAAAVSLLALPAQAHRPWLLPSATVLSGPDLWVTVDGAISNDLFYFEHNPLPLDNLTIEGPDGKAVAPENLTKGHFRNTFDFKLAQPGTYKLMLTQQGLFASYKLDGENKRWRGKPDELAKAIPAKATDVKVTENRSRIESFVTSGKPSVDTLKPTGVGLEMIPVTHPNSLMVGEKATFRLVMDGQPATGVAVEIVPGGIRYRDTLNESKATTDETGTFSITFPDPGFYWMKASVQDDKSKIKDAQRRSTYITTVEVLPQ</sequence>